<accession>A0AA88GIG7</accession>
<evidence type="ECO:0000313" key="3">
    <source>
        <dbReference type="EMBL" id="KAG2379203.1"/>
    </source>
</evidence>
<evidence type="ECO:0000256" key="1">
    <source>
        <dbReference type="SAM" id="Coils"/>
    </source>
</evidence>
<reference evidence="3 4" key="1">
    <citation type="journal article" date="2018" name="BMC Genomics">
        <title>The genome of Naegleria lovaniensis, the basis for a comparative approach to unravel pathogenicity factors of the human pathogenic amoeba N. fowleri.</title>
        <authorList>
            <person name="Liechti N."/>
            <person name="Schurch N."/>
            <person name="Bruggmann R."/>
            <person name="Wittwer M."/>
        </authorList>
    </citation>
    <scope>NUCLEOTIDE SEQUENCE [LARGE SCALE GENOMIC DNA]</scope>
    <source>
        <strain evidence="3 4">ATCC 30569</strain>
    </source>
</reference>
<organism evidence="3 4">
    <name type="scientific">Naegleria lovaniensis</name>
    <name type="common">Amoeba</name>
    <dbReference type="NCBI Taxonomy" id="51637"/>
    <lineage>
        <taxon>Eukaryota</taxon>
        <taxon>Discoba</taxon>
        <taxon>Heterolobosea</taxon>
        <taxon>Tetramitia</taxon>
        <taxon>Eutetramitia</taxon>
        <taxon>Vahlkampfiidae</taxon>
        <taxon>Naegleria</taxon>
    </lineage>
</organism>
<protein>
    <submittedName>
        <fullName evidence="3">Uncharacterized protein</fullName>
    </submittedName>
</protein>
<name>A0AA88GIG7_NAELO</name>
<evidence type="ECO:0000256" key="2">
    <source>
        <dbReference type="SAM" id="MobiDB-lite"/>
    </source>
</evidence>
<feature type="coiled-coil region" evidence="1">
    <location>
        <begin position="225"/>
        <end position="463"/>
    </location>
</feature>
<dbReference type="GeneID" id="68099796"/>
<dbReference type="Proteomes" id="UP000816034">
    <property type="component" value="Unassembled WGS sequence"/>
</dbReference>
<gene>
    <name evidence="3" type="ORF">C9374_007342</name>
</gene>
<comment type="caution">
    <text evidence="3">The sequence shown here is derived from an EMBL/GenBank/DDBJ whole genome shotgun (WGS) entry which is preliminary data.</text>
</comment>
<feature type="coiled-coil region" evidence="1">
    <location>
        <begin position="604"/>
        <end position="836"/>
    </location>
</feature>
<feature type="coiled-coil region" evidence="1">
    <location>
        <begin position="151"/>
        <end position="181"/>
    </location>
</feature>
<feature type="region of interest" description="Disordered" evidence="2">
    <location>
        <begin position="110"/>
        <end position="144"/>
    </location>
</feature>
<feature type="coiled-coil region" evidence="1">
    <location>
        <begin position="512"/>
        <end position="546"/>
    </location>
</feature>
<dbReference type="EMBL" id="PYSW02000029">
    <property type="protein sequence ID" value="KAG2379203.1"/>
    <property type="molecule type" value="Genomic_DNA"/>
</dbReference>
<evidence type="ECO:0000313" key="4">
    <source>
        <dbReference type="Proteomes" id="UP000816034"/>
    </source>
</evidence>
<keyword evidence="4" id="KW-1185">Reference proteome</keyword>
<keyword evidence="1" id="KW-0175">Coiled coil</keyword>
<feature type="compositionally biased region" description="Polar residues" evidence="2">
    <location>
        <begin position="128"/>
        <end position="144"/>
    </location>
</feature>
<sequence length="839" mass="99333">MSNNTQQQLPKRDLLESLRKYNNKLLNLNHIKKNEAGDTVNQRVDNDQHENDQDHFSDHIEGYFTPEVVIEANEPSSSNSYLDTNEFLKLSVSPSKTFTPSRERLFNDIQGDGQEKSTSITPAEIEPSLTNNEPRSLSGNFYEQSNGIPLREKINIRLEENNELRKQIEELERKLAEGAHSNKTNASMNDSEKTYYFERSLMEIDSTGIPKGREDSDFKKSYELIVKLKSKLSREKERYEALERRKEESIKMMNKLVEHFKTENLRLSQQLDLVRKNSDYDVEDLNQQIQNLKNANVSLLEEINSLRSSRGQEQEKNDMEVEKQIKERVRLQSDIVELKKDNLLLKEKIQILEESVKVAEDKRDELIHQYEHEELPAWRKKYEASEIHNQELQTKLEEYRNDKEKSLNELKERYKNKELMLHENIKRLEEELQHQREQHKQAVTSLLEEKKDAETQLQEQVNLTDESRVQLVSLKTSLEDIEANILQHLLQEQEQLAMDLSEFESFISDYCSNRARKEIQRLTSELIELKNQLSLATEQSEILRKQLSISQTELEETKTAFLKCDQTLSQIESQRKSQSERHKIELEEVRNEFKNQIYIIKSEKESIAEMLNQTKNQLNSVQIKSDQHQKERLEIQQEIIYLRKRNNELEATFSTIDSERQRLQSENGALSRSIEQLKESLELKNDEYRALMEHSRSSIQALQLKLNREQQLFQKYEYENNLKFKNLNENIIHIEGSKADLKKKHKEEMQQLSNEIALKQRQIENLNTEISKGKHDLNVAQSQFRKELEGKESEVQKIKRERQQLEHSLTIKEREKESLKLRLEMMERELERTKSLLNK</sequence>
<dbReference type="RefSeq" id="XP_044546465.1">
    <property type="nucleotide sequence ID" value="XM_044697297.1"/>
</dbReference>
<dbReference type="AlphaFoldDB" id="A0AA88GIG7"/>
<proteinExistence type="predicted"/>